<dbReference type="Pfam" id="PF16582">
    <property type="entry name" value="TPP_enzyme_M_2"/>
    <property type="match status" value="1"/>
</dbReference>
<dbReference type="InterPro" id="IPR004433">
    <property type="entry name" value="MenaQ_synth_MenD"/>
</dbReference>
<dbReference type="Gene3D" id="3.40.50.1220">
    <property type="entry name" value="TPP-binding domain"/>
    <property type="match status" value="1"/>
</dbReference>
<feature type="domain" description="Thiamine pyrophosphate enzyme N-terminal TPP-binding" evidence="7">
    <location>
        <begin position="6"/>
        <end position="121"/>
    </location>
</feature>
<gene>
    <name evidence="9" type="ORF">GM50_7215</name>
</gene>
<keyword evidence="4" id="KW-0786">Thiamine pyrophosphate</keyword>
<dbReference type="GO" id="GO:0030976">
    <property type="term" value="F:thiamine pyrophosphate binding"/>
    <property type="evidence" value="ECO:0007669"/>
    <property type="project" value="InterPro"/>
</dbReference>
<dbReference type="NCBIfam" id="TIGR00173">
    <property type="entry name" value="menD"/>
    <property type="match status" value="1"/>
</dbReference>
<dbReference type="GO" id="GO:0009234">
    <property type="term" value="P:menaquinone biosynthetic process"/>
    <property type="evidence" value="ECO:0007669"/>
    <property type="project" value="InterPro"/>
</dbReference>
<keyword evidence="1" id="KW-0808">Transferase</keyword>
<reference evidence="9" key="1">
    <citation type="submission" date="2014-05" db="EMBL/GenBank/DDBJ databases">
        <title>Key roles for freshwater Actinobacteria revealed by deep metagenomic sequencing.</title>
        <authorList>
            <person name="Ghai R."/>
            <person name="Mizuno C.M."/>
            <person name="Picazo A."/>
            <person name="Camacho A."/>
            <person name="Rodriguez-Valera F."/>
        </authorList>
    </citation>
    <scope>NUCLEOTIDE SEQUENCE</scope>
</reference>
<dbReference type="PIRSF" id="PIRSF004983">
    <property type="entry name" value="MenD"/>
    <property type="match status" value="1"/>
</dbReference>
<evidence type="ECO:0000259" key="6">
    <source>
        <dbReference type="Pfam" id="PF02775"/>
    </source>
</evidence>
<dbReference type="HAMAP" id="MF_01659">
    <property type="entry name" value="MenD"/>
    <property type="match status" value="1"/>
</dbReference>
<feature type="domain" description="Thiamine pyrophosphate enzyme TPP-binding" evidence="6">
    <location>
        <begin position="383"/>
        <end position="503"/>
    </location>
</feature>
<evidence type="ECO:0000256" key="3">
    <source>
        <dbReference type="ARBA" id="ARBA00022842"/>
    </source>
</evidence>
<comment type="caution">
    <text evidence="9">The sequence shown here is derived from an EMBL/GenBank/DDBJ whole genome shotgun (WGS) entry which is preliminary data.</text>
</comment>
<organism evidence="9">
    <name type="scientific">freshwater metagenome</name>
    <dbReference type="NCBI Taxonomy" id="449393"/>
    <lineage>
        <taxon>unclassified sequences</taxon>
        <taxon>metagenomes</taxon>
        <taxon>ecological metagenomes</taxon>
    </lineage>
</organism>
<proteinExistence type="inferred from homology"/>
<dbReference type="Pfam" id="PF02776">
    <property type="entry name" value="TPP_enzyme_N"/>
    <property type="match status" value="1"/>
</dbReference>
<keyword evidence="5" id="KW-0464">Manganese</keyword>
<dbReference type="InterPro" id="IPR012001">
    <property type="entry name" value="Thiamin_PyroP_enz_TPP-bd_dom"/>
</dbReference>
<feature type="domain" description="Menaquinone biosynthesis protein MenD middle" evidence="8">
    <location>
        <begin position="195"/>
        <end position="359"/>
    </location>
</feature>
<evidence type="ECO:0000256" key="4">
    <source>
        <dbReference type="ARBA" id="ARBA00023052"/>
    </source>
</evidence>
<name>A0A094Q4A7_9ZZZZ</name>
<protein>
    <recommendedName>
        <fullName evidence="10">2-succinyl-5-enolpyruvyl-6-hydroxy-3-cyclohexene-1-carboxylic-acid synthase</fullName>
    </recommendedName>
</protein>
<evidence type="ECO:0000256" key="2">
    <source>
        <dbReference type="ARBA" id="ARBA00022723"/>
    </source>
</evidence>
<dbReference type="SUPFAM" id="SSF52518">
    <property type="entry name" value="Thiamin diphosphate-binding fold (THDP-binding)"/>
    <property type="match status" value="2"/>
</dbReference>
<dbReference type="PANTHER" id="PTHR42916">
    <property type="entry name" value="2-SUCCINYL-5-ENOLPYRUVYL-6-HYDROXY-3-CYCLOHEXENE-1-CARBOXYLATE SYNTHASE"/>
    <property type="match status" value="1"/>
</dbReference>
<evidence type="ECO:0000259" key="8">
    <source>
        <dbReference type="Pfam" id="PF16582"/>
    </source>
</evidence>
<evidence type="ECO:0000256" key="5">
    <source>
        <dbReference type="ARBA" id="ARBA00023211"/>
    </source>
</evidence>
<dbReference type="CDD" id="cd02009">
    <property type="entry name" value="TPP_SHCHC_synthase"/>
    <property type="match status" value="1"/>
</dbReference>
<evidence type="ECO:0000256" key="1">
    <source>
        <dbReference type="ARBA" id="ARBA00022679"/>
    </source>
</evidence>
<dbReference type="CDD" id="cd07037">
    <property type="entry name" value="TPP_PYR_MenD"/>
    <property type="match status" value="1"/>
</dbReference>
<sequence length="524" mass="56313">MSEATTLARVIVRQIIESGIKDVVISPGSRNAPLSIAFYQASKKGLIKLHVRIDERTAAFFALGVAKASGLPVPIVCTSGTAVANYHPAVLEASHTNQPLLVLTADRPARLRKTGANQTTEQARIFGKAVRYFADISGSAYPMELPFNSLQSGPVHLNIQFDEPLIGGADDAWLDNLAIAPPKVFDRKSPGTLHTKSTRGLLVIGYDRGGLSQESIVKFAENLGWPVIAEDPLSFENAISHASIFLTSTKIRSEVKPDTVIVIGRTTLSRSINALIYTARKTIVIDPRMATVDSDRAADQKFLALPALQVPAADSDWIDTWSKLAERSAKVIADLDIWSEELFAREFARHIPSGAALFIASSRPIRDIEGFAIPRSGVSVYANRGLAGIDGNISTALGIASGANQTYAVIGDLAFLHDVSALSHSSHAKLRLFVIDNNGGGIFSTLPQAGVEGFETIFGTPHDRDIAAIATSFGVKTTTISSVKELSESFTKPITGFEIVVVKVPTREKNAELLKAIYSKMESL</sequence>
<evidence type="ECO:0008006" key="10">
    <source>
        <dbReference type="Google" id="ProtNLM"/>
    </source>
</evidence>
<dbReference type="InterPro" id="IPR029061">
    <property type="entry name" value="THDP-binding"/>
</dbReference>
<dbReference type="InterPro" id="IPR032264">
    <property type="entry name" value="MenD_middle"/>
</dbReference>
<dbReference type="GO" id="GO:0046872">
    <property type="term" value="F:metal ion binding"/>
    <property type="evidence" value="ECO:0007669"/>
    <property type="project" value="UniProtKB-KW"/>
</dbReference>
<keyword evidence="3" id="KW-0460">Magnesium</keyword>
<dbReference type="EMBL" id="JNSK01000018">
    <property type="protein sequence ID" value="KGA18935.1"/>
    <property type="molecule type" value="Genomic_DNA"/>
</dbReference>
<evidence type="ECO:0000259" key="7">
    <source>
        <dbReference type="Pfam" id="PF02776"/>
    </source>
</evidence>
<dbReference type="GO" id="GO:0070204">
    <property type="term" value="F:2-succinyl-5-enolpyruvyl-6-hydroxy-3-cyclohexene-1-carboxylic-acid synthase activity"/>
    <property type="evidence" value="ECO:0007669"/>
    <property type="project" value="InterPro"/>
</dbReference>
<keyword evidence="2" id="KW-0479">Metal-binding</keyword>
<evidence type="ECO:0000313" key="9">
    <source>
        <dbReference type="EMBL" id="KGA18935.1"/>
    </source>
</evidence>
<dbReference type="Pfam" id="PF02775">
    <property type="entry name" value="TPP_enzyme_C"/>
    <property type="match status" value="1"/>
</dbReference>
<accession>A0A094Q4A7</accession>
<dbReference type="Gene3D" id="3.40.50.970">
    <property type="match status" value="2"/>
</dbReference>
<dbReference type="AlphaFoldDB" id="A0A094Q4A7"/>
<dbReference type="PANTHER" id="PTHR42916:SF1">
    <property type="entry name" value="PROTEIN PHYLLO, CHLOROPLASTIC"/>
    <property type="match status" value="1"/>
</dbReference>
<dbReference type="InterPro" id="IPR011766">
    <property type="entry name" value="TPP_enzyme_TPP-bd"/>
</dbReference>